<organism evidence="1 2">
    <name type="scientific">Neolamprologus brichardi</name>
    <name type="common">Fairy cichlid</name>
    <name type="synonym">Lamprologus brichardi</name>
    <dbReference type="NCBI Taxonomy" id="32507"/>
    <lineage>
        <taxon>Eukaryota</taxon>
        <taxon>Metazoa</taxon>
        <taxon>Chordata</taxon>
        <taxon>Craniata</taxon>
        <taxon>Vertebrata</taxon>
        <taxon>Euteleostomi</taxon>
        <taxon>Actinopterygii</taxon>
        <taxon>Neopterygii</taxon>
        <taxon>Teleostei</taxon>
        <taxon>Neoteleostei</taxon>
        <taxon>Acanthomorphata</taxon>
        <taxon>Ovalentaria</taxon>
        <taxon>Cichlomorphae</taxon>
        <taxon>Cichliformes</taxon>
        <taxon>Cichlidae</taxon>
        <taxon>African cichlids</taxon>
        <taxon>Pseudocrenilabrinae</taxon>
        <taxon>Lamprologini</taxon>
        <taxon>Neolamprologus</taxon>
    </lineage>
</organism>
<proteinExistence type="predicted"/>
<dbReference type="AlphaFoldDB" id="A0A3Q4HIQ2"/>
<accession>A0A3Q4HIQ2</accession>
<protein>
    <submittedName>
        <fullName evidence="1">Uncharacterized protein</fullName>
    </submittedName>
</protein>
<evidence type="ECO:0000313" key="2">
    <source>
        <dbReference type="Proteomes" id="UP000261580"/>
    </source>
</evidence>
<reference evidence="1" key="1">
    <citation type="submission" date="2025-08" db="UniProtKB">
        <authorList>
            <consortium name="Ensembl"/>
        </authorList>
    </citation>
    <scope>IDENTIFICATION</scope>
</reference>
<sequence length="74" mass="8025">VQKVSDSIHNTIRGRHCARSTLLAHFQSDETEINSFASDGVHPGGRSVRIWGCLSAEGVGEMASGKSQKLQFLQ</sequence>
<evidence type="ECO:0000313" key="1">
    <source>
        <dbReference type="Ensembl" id="ENSNBRP00000021896.1"/>
    </source>
</evidence>
<keyword evidence="2" id="KW-1185">Reference proteome</keyword>
<dbReference type="Proteomes" id="UP000261580">
    <property type="component" value="Unassembled WGS sequence"/>
</dbReference>
<name>A0A3Q4HIQ2_NEOBR</name>
<dbReference type="Ensembl" id="ENSNBRT00000022480.1">
    <property type="protein sequence ID" value="ENSNBRP00000021896.1"/>
    <property type="gene ID" value="ENSNBRG00000016796.1"/>
</dbReference>
<reference evidence="1" key="2">
    <citation type="submission" date="2025-09" db="UniProtKB">
        <authorList>
            <consortium name="Ensembl"/>
        </authorList>
    </citation>
    <scope>IDENTIFICATION</scope>
</reference>